<feature type="domain" description="DHHA1" evidence="7">
    <location>
        <begin position="352"/>
        <end position="445"/>
    </location>
</feature>
<evidence type="ECO:0000313" key="10">
    <source>
        <dbReference type="Proteomes" id="UP000054262"/>
    </source>
</evidence>
<dbReference type="Proteomes" id="UP000054262">
    <property type="component" value="Unassembled WGS sequence"/>
</dbReference>
<accession>A0P7J7</accession>
<organism evidence="9 10">
    <name type="scientific">Methylophilales bacterium HTCC2181</name>
    <dbReference type="NCBI Taxonomy" id="383631"/>
    <lineage>
        <taxon>Bacteria</taxon>
        <taxon>Pseudomonadati</taxon>
        <taxon>Pseudomonadota</taxon>
        <taxon>Betaproteobacteria</taxon>
        <taxon>Nitrosomonadales</taxon>
        <taxon>OM43 clade</taxon>
    </lineage>
</organism>
<dbReference type="Pfam" id="PF01368">
    <property type="entry name" value="DHH"/>
    <property type="match status" value="1"/>
</dbReference>
<dbReference type="SUPFAM" id="SSF64182">
    <property type="entry name" value="DHH phosphoesterases"/>
    <property type="match status" value="1"/>
</dbReference>
<dbReference type="Gene3D" id="3.10.310.30">
    <property type="match status" value="1"/>
</dbReference>
<dbReference type="Pfam" id="PF17768">
    <property type="entry name" value="RecJ_OB"/>
    <property type="match status" value="1"/>
</dbReference>
<dbReference type="InterPro" id="IPR003156">
    <property type="entry name" value="DHHA1_dom"/>
</dbReference>
<evidence type="ECO:0000259" key="6">
    <source>
        <dbReference type="Pfam" id="PF01368"/>
    </source>
</evidence>
<dbReference type="InterPro" id="IPR004610">
    <property type="entry name" value="RecJ"/>
</dbReference>
<dbReference type="GO" id="GO:0006310">
    <property type="term" value="P:DNA recombination"/>
    <property type="evidence" value="ECO:0007669"/>
    <property type="project" value="InterPro"/>
</dbReference>
<evidence type="ECO:0000256" key="5">
    <source>
        <dbReference type="ARBA" id="ARBA00022839"/>
    </source>
</evidence>
<evidence type="ECO:0000313" key="9">
    <source>
        <dbReference type="EMBL" id="EAV47507.1"/>
    </source>
</evidence>
<evidence type="ECO:0000256" key="3">
    <source>
        <dbReference type="ARBA" id="ARBA00022722"/>
    </source>
</evidence>
<dbReference type="Pfam" id="PF02272">
    <property type="entry name" value="DHHA1"/>
    <property type="match status" value="1"/>
</dbReference>
<reference evidence="9 10" key="1">
    <citation type="submission" date="2006-11" db="EMBL/GenBank/DDBJ databases">
        <authorList>
            <person name="Giovannoni S."/>
            <person name="Vergin K."/>
            <person name="Ferriera S."/>
            <person name="Johnson J."/>
            <person name="Kravitz S."/>
            <person name="Beeson K."/>
            <person name="Sutton G."/>
            <person name="Rogers Y.-H."/>
            <person name="Friedman R."/>
            <person name="Frazier M."/>
            <person name="Venter J.C."/>
        </authorList>
    </citation>
    <scope>NUCLEOTIDE SEQUENCE [LARGE SCALE GENOMIC DNA]</scope>
    <source>
        <strain evidence="9 10">HTCC2181</strain>
    </source>
</reference>
<keyword evidence="3" id="KW-0540">Nuclease</keyword>
<dbReference type="InterPro" id="IPR001667">
    <property type="entry name" value="DDH_dom"/>
</dbReference>
<evidence type="ECO:0000259" key="7">
    <source>
        <dbReference type="Pfam" id="PF02272"/>
    </source>
</evidence>
<evidence type="ECO:0000256" key="4">
    <source>
        <dbReference type="ARBA" id="ARBA00022801"/>
    </source>
</evidence>
<dbReference type="Gene3D" id="3.90.1640.30">
    <property type="match status" value="1"/>
</dbReference>
<name>A0P7J7_9PROT</name>
<dbReference type="PANTHER" id="PTHR30255">
    <property type="entry name" value="SINGLE-STRANDED-DNA-SPECIFIC EXONUCLEASE RECJ"/>
    <property type="match status" value="1"/>
</dbReference>
<dbReference type="InterPro" id="IPR038763">
    <property type="entry name" value="DHH_sf"/>
</dbReference>
<gene>
    <name evidence="9" type="ORF">MB2181_05500</name>
</gene>
<dbReference type="PANTHER" id="PTHR30255:SF2">
    <property type="entry name" value="SINGLE-STRANDED-DNA-SPECIFIC EXONUCLEASE RECJ"/>
    <property type="match status" value="1"/>
</dbReference>
<dbReference type="GO" id="GO:0006281">
    <property type="term" value="P:DNA repair"/>
    <property type="evidence" value="ECO:0007669"/>
    <property type="project" value="InterPro"/>
</dbReference>
<comment type="similarity">
    <text evidence="1">Belongs to the RecJ family.</text>
</comment>
<protein>
    <recommendedName>
        <fullName evidence="2">Single-stranded-DNA-specific exonuclease RecJ</fullName>
    </recommendedName>
</protein>
<dbReference type="InterPro" id="IPR041122">
    <property type="entry name" value="RecJ_OB"/>
</dbReference>
<keyword evidence="10" id="KW-1185">Reference proteome</keyword>
<keyword evidence="5 9" id="KW-0269">Exonuclease</keyword>
<evidence type="ECO:0000259" key="8">
    <source>
        <dbReference type="Pfam" id="PF17768"/>
    </source>
</evidence>
<dbReference type="GO" id="GO:0008409">
    <property type="term" value="F:5'-3' exonuclease activity"/>
    <property type="evidence" value="ECO:0007669"/>
    <property type="project" value="InterPro"/>
</dbReference>
<comment type="caution">
    <text evidence="9">The sequence shown here is derived from an EMBL/GenBank/DDBJ whole genome shotgun (WGS) entry which is preliminary data.</text>
</comment>
<proteinExistence type="inferred from homology"/>
<feature type="domain" description="RecJ OB" evidence="8">
    <location>
        <begin position="479"/>
        <end position="557"/>
    </location>
</feature>
<dbReference type="AlphaFoldDB" id="A0P7J7"/>
<dbReference type="GO" id="GO:0003676">
    <property type="term" value="F:nucleic acid binding"/>
    <property type="evidence" value="ECO:0007669"/>
    <property type="project" value="InterPro"/>
</dbReference>
<keyword evidence="4" id="KW-0378">Hydrolase</keyword>
<dbReference type="NCBIfam" id="TIGR00644">
    <property type="entry name" value="recJ"/>
    <property type="match status" value="1"/>
</dbReference>
<evidence type="ECO:0000256" key="2">
    <source>
        <dbReference type="ARBA" id="ARBA00019841"/>
    </source>
</evidence>
<dbReference type="OrthoDB" id="9809852at2"/>
<evidence type="ECO:0000256" key="1">
    <source>
        <dbReference type="ARBA" id="ARBA00005915"/>
    </source>
</evidence>
<feature type="domain" description="DDH" evidence="6">
    <location>
        <begin position="72"/>
        <end position="229"/>
    </location>
</feature>
<dbReference type="EMBL" id="AAUX01000001">
    <property type="protein sequence ID" value="EAV47507.1"/>
    <property type="molecule type" value="Genomic_DNA"/>
</dbReference>
<sequence>MLVKQREINQPLKKLLIDDGVDQHLASILAARNIGSIAEIHYDLKNLIPPNRLYSLEATAVFLHQCIKKQKKILIIGDYDADGATATAVAVLGLRKFLANVDFLVPNRFEYGYGLTIGIVKEALKKTPDVIITVDNGIASIEGVQFARDNNIDVIVTDHHLPADQIPNANFIVNPNQKNCSFSSKSLCGVGVVFYLLMALRAVFREANEFIEIQEPNLFDLIDLVCLGTVADLVPLDFNNRILVHHGMKKIKRNSCNFGIQAIAKLSNKSLSHLKTSDISFSIAPKLNAAGRLDDMSIGIKCLLSQSLQEAEVFAIELIKLNSQRKEIEVEMKEDALKHIIFDEEKNYSICLFDESWHQGVIGILASRIKEKYFRPTIIFAKDANGILKGSGRSIPGFHLRDALDFISKKHSDLIITFGGHAMASGLTIDEVNFELFVKVFNAHCANVMSKDDLNLVVDVDESILTMNATFDDIFKIDMSIWGQGFSPPSFTDEFTLVSQKTLMNKHTKCQLSLNGKVYEAIFFNFSENLPDKIKAIYSIEANEFRGSKKIQLILRDLI</sequence>
<dbReference type="InterPro" id="IPR051673">
    <property type="entry name" value="SSDNA_exonuclease_RecJ"/>
</dbReference>